<dbReference type="Pfam" id="PF10145">
    <property type="entry name" value="PhageMin_Tail"/>
    <property type="match status" value="1"/>
</dbReference>
<dbReference type="STRING" id="235909.GK0539"/>
<dbReference type="KEGG" id="gka:GK0539"/>
<dbReference type="PANTHER" id="PTHR37813">
    <property type="entry name" value="FELS-2 PROPHAGE PROTEIN"/>
    <property type="match status" value="1"/>
</dbReference>
<feature type="region of interest" description="Disordered" evidence="3">
    <location>
        <begin position="1032"/>
        <end position="1145"/>
    </location>
</feature>
<name>Q5L2K6_GEOKA</name>
<dbReference type="SUPFAM" id="SSF57997">
    <property type="entry name" value="Tropomyosin"/>
    <property type="match status" value="1"/>
</dbReference>
<feature type="compositionally biased region" description="Basic and acidic residues" evidence="3">
    <location>
        <begin position="1086"/>
        <end position="1095"/>
    </location>
</feature>
<feature type="coiled-coil region" evidence="2">
    <location>
        <begin position="1467"/>
        <end position="1531"/>
    </location>
</feature>
<accession>Q5L2K6</accession>
<dbReference type="PANTHER" id="PTHR37813:SF1">
    <property type="entry name" value="FELS-2 PROPHAGE PROTEIN"/>
    <property type="match status" value="1"/>
</dbReference>
<keyword evidence="4" id="KW-1133">Transmembrane helix</keyword>
<feature type="transmembrane region" description="Helical" evidence="4">
    <location>
        <begin position="641"/>
        <end position="662"/>
    </location>
</feature>
<evidence type="ECO:0000256" key="3">
    <source>
        <dbReference type="SAM" id="MobiDB-lite"/>
    </source>
</evidence>
<dbReference type="Proteomes" id="UP000001172">
    <property type="component" value="Chromosome"/>
</dbReference>
<proteinExistence type="predicted"/>
<evidence type="ECO:0000259" key="5">
    <source>
        <dbReference type="Pfam" id="PF10145"/>
    </source>
</evidence>
<feature type="transmembrane region" description="Helical" evidence="4">
    <location>
        <begin position="612"/>
        <end position="635"/>
    </location>
</feature>
<dbReference type="eggNOG" id="COG5283">
    <property type="taxonomic scope" value="Bacteria"/>
</dbReference>
<feature type="compositionally biased region" description="Basic and acidic residues" evidence="3">
    <location>
        <begin position="1032"/>
        <end position="1070"/>
    </location>
</feature>
<dbReference type="InterPro" id="IPR010090">
    <property type="entry name" value="Phage_tape_meas"/>
</dbReference>
<dbReference type="eggNOG" id="COG5280">
    <property type="taxonomic scope" value="Bacteria"/>
</dbReference>
<feature type="domain" description="Phage tail tape measure protein" evidence="5">
    <location>
        <begin position="315"/>
        <end position="513"/>
    </location>
</feature>
<protein>
    <submittedName>
        <fullName evidence="6">Bacteriophage-related protein</fullName>
    </submittedName>
</protein>
<keyword evidence="4" id="KW-0472">Membrane</keyword>
<dbReference type="HOGENOM" id="CLU_240584_0_0_9"/>
<dbReference type="RefSeq" id="WP_011230043.1">
    <property type="nucleotide sequence ID" value="NC_006510.1"/>
</dbReference>
<gene>
    <name evidence="6" type="ordered locus">GK0539</name>
</gene>
<dbReference type="EMBL" id="BA000043">
    <property type="protein sequence ID" value="BAD74824.1"/>
    <property type="molecule type" value="Genomic_DNA"/>
</dbReference>
<reference evidence="6 7" key="1">
    <citation type="journal article" date="2004" name="Nucleic Acids Res.">
        <title>Thermoadaptation trait revealed by the genome sequence of thermophilic Geobacillus kaustophilus.</title>
        <authorList>
            <person name="Takami H."/>
            <person name="Takaki Y."/>
            <person name="Chee G.J."/>
            <person name="Nishi S."/>
            <person name="Shimamura S."/>
            <person name="Suzuki H."/>
            <person name="Matsui S."/>
            <person name="Uchiyama I."/>
        </authorList>
    </citation>
    <scope>NUCLEOTIDE SEQUENCE [LARGE SCALE GENOMIC DNA]</scope>
    <source>
        <strain evidence="6 7">HTA426</strain>
    </source>
</reference>
<dbReference type="NCBIfam" id="TIGR01760">
    <property type="entry name" value="tape_meas_TP901"/>
    <property type="match status" value="1"/>
</dbReference>
<feature type="coiled-coil region" evidence="2">
    <location>
        <begin position="48"/>
        <end position="245"/>
    </location>
</feature>
<keyword evidence="4" id="KW-0812">Transmembrane</keyword>
<evidence type="ECO:0000256" key="1">
    <source>
        <dbReference type="ARBA" id="ARBA00022612"/>
    </source>
</evidence>
<evidence type="ECO:0000256" key="2">
    <source>
        <dbReference type="SAM" id="Coils"/>
    </source>
</evidence>
<feature type="coiled-coil region" evidence="2">
    <location>
        <begin position="776"/>
        <end position="803"/>
    </location>
</feature>
<keyword evidence="1" id="KW-1188">Viral release from host cell</keyword>
<evidence type="ECO:0000313" key="6">
    <source>
        <dbReference type="EMBL" id="BAD74824.1"/>
    </source>
</evidence>
<evidence type="ECO:0000256" key="4">
    <source>
        <dbReference type="SAM" id="Phobius"/>
    </source>
</evidence>
<keyword evidence="2" id="KW-0175">Coiled coil</keyword>
<evidence type="ECO:0000313" key="7">
    <source>
        <dbReference type="Proteomes" id="UP000001172"/>
    </source>
</evidence>
<feature type="compositionally biased region" description="Basic and acidic residues" evidence="3">
    <location>
        <begin position="1123"/>
        <end position="1133"/>
    </location>
</feature>
<organism evidence="6 7">
    <name type="scientific">Geobacillus kaustophilus (strain HTA426)</name>
    <dbReference type="NCBI Taxonomy" id="235909"/>
    <lineage>
        <taxon>Bacteria</taxon>
        <taxon>Bacillati</taxon>
        <taxon>Bacillota</taxon>
        <taxon>Bacilli</taxon>
        <taxon>Bacillales</taxon>
        <taxon>Anoxybacillaceae</taxon>
        <taxon>Geobacillus</taxon>
        <taxon>Geobacillus thermoleovorans group</taxon>
    </lineage>
</organism>
<keyword evidence="7" id="KW-1185">Reference proteome</keyword>
<sequence length="1897" mass="208862">MAKDIRVRLYSNSKEFNSEMNAIAKQMRIVKSEFEATRTSVGVWGDALKQSEAKIQYLTKQIELQKQKVDQLKKAYEDAATKKGQDANETQNLARRLNYATAELNKMQNELTQTNQKLNQFRENQSINQFENDIKSLSLAMQKVDAEFKVASSAAENFGNELKQAGLQIQSLNQKIELQQQVVNRLEDEYRRVAQAKGQDANETKQLAIRLNEAKAELNGLQNELTQTTQKLNQMEREVAKQSTVWGKFTSNMDTIGNKMQHIGGSVAITAGAGFATLSFAMKDAVSVGMEFGKQVSRVGAISDATAEQIQQLKDQALDLGASTSKSATEIAQAQEQLAASGFKVNEILAAMPGVIAAAEASGEDMATVSEIMAAAIRGFGLEASKSAHIADVFAMAANRSNASILDMGYSFKYAAPIAKQLGISVEELAAVTGLLRDRGMAAEQIGTSLRMGLTRLVAPTQEAGEVMKELGINIKDAEGKMLPLSEVIGILRDKTKDLSQEQKLYAFQTIFGTEAMTGFLNLVDAGPQQIAELTQALRESDGASQKAATTMKDNLAGAVENMNGALETAKIKLTDALTPALEGAVNSITKLIEKWNSLDSGTQEVIAKTGALSVAIMGVVGVVGTLTAAVGALLTFSGPIGLAIVGVTAALGALGLGLFAAHEKTEQLRKKQEEAERQAIRYGEGLSAGTKKAVQGYTDLYEGAKLKMIELQTMSGEKARATSKEVVDAFSKMADQVIAALQTQKEKLVNAINDVYGIAGDAGKKKAKDMTDEIIKSFDKDIAAYKKALDTLKEAHEKYNNDLSKMPAEFAAKYQEALKVMEGGAREFAQSQNELQAIQKSIIDKQGKILFDEAEGYVKRINETYQKSVAAANKWYSEKQKVFEQALAQGRISQQQYDQLMLGVEARTNEMLAKAAQERDKSLSTLASHLDQRGKLIDIATGKIFERQKKFLTDMNGFIVQVEESDKEYIERWKAHTEEVLEKTADFSEKTKSQYQKDLAAFLQGTGMTRQEAVKMAKQMVDETLAEMKKGNKEAEKAGKDKGDSHKKGIESTVADNKKAGEKVSKNTDDGLSQNKPNAQKHGKDKGDNHKKGVESTAGANKVAGANVSKSTDEGLAQGKGDAQKHGIDKGTKHGQGLKSTEGSNRSIASAISSLVSKILGSTTDGGGGKKAGSTFASGLSSQKGAAQSAGSSVSSAAEKGLKSHDGRDAGEGFVSGFINAILSKNGSVWSVAWNLGKTALSALKKSIDSHSPSKETEKEGKNFVEGFAIGVKKNTKSAASATQKMANEAKKAFEESFKNAQYKFKMGKIDETEYLRQLRALLKQAKTADQTRKVNLEIKRVQDAKAKKDEEMARRLFEQGKQAIEYQKQIRNVSLEQELQWWNNLAKKFKEGTKERLEAEKEVARVKEEITKRNFENEKRWFEEKKYYGQLSLAQELESLNTVAKRYKEGTEERIYWEREIYRVKKEINDRLLEANNEYAQKVKEINERLQQDELKAKEEYEQKVKEINDRLIAEEQKLTEEYEKAVEDRAKSLYSFAGLFDEFKRKNDVTGQRLLKNLSDQVSAFKDWQTNISSLAARGIDEGLLQELRDMGPKAVDEISALNSLSDEELQQYVQLWREKNALAKAQAVNELEGMRQQTQLKIQQLRYTASLELEQVKTEYVNKIAQLRAQAAAELEQHKNEWIAKVKEISEGTKTELNLMTASMADIGKNTVQGLIDGLNSMMGPLQQKAKEIANIVESTMKTTLKIKSPSQRIRDEVGRWVPAGLIEGMKEKTGSVMAAAKQLALAAIPDFSSVSDELANRINKMAFTIGSAANAIRMNSDVLIVKNQIESPNLENKLDRLLLLLERSLLNKNVQPTINQYLTINSPKELSPSEIARKNLQASRQLAMEMGW</sequence>